<dbReference type="PROSITE" id="PS00018">
    <property type="entry name" value="EF_HAND_1"/>
    <property type="match status" value="1"/>
</dbReference>
<gene>
    <name evidence="9" type="primary">PGAM9</name>
    <name evidence="9" type="ORF">FRACYDRAFT_185485</name>
</gene>
<dbReference type="InterPro" id="IPR005952">
    <property type="entry name" value="Phosphogly_mut1"/>
</dbReference>
<dbReference type="HAMAP" id="MF_01039">
    <property type="entry name" value="PGAM_GpmA"/>
    <property type="match status" value="1"/>
</dbReference>
<keyword evidence="3 8" id="KW-0324">Glycolysis</keyword>
<feature type="binding site" evidence="6">
    <location>
        <begin position="167"/>
        <end position="168"/>
    </location>
    <ligand>
        <name>substrate</name>
    </ligand>
</feature>
<name>A0A1E7FG15_9STRA</name>
<accession>A0A1E7FG15</accession>
<feature type="site" description="Transition state stabilizer" evidence="7">
    <location>
        <position position="226"/>
    </location>
</feature>
<proteinExistence type="inferred from homology"/>
<dbReference type="InterPro" id="IPR029033">
    <property type="entry name" value="His_PPase_superfam"/>
</dbReference>
<dbReference type="InterPro" id="IPR018247">
    <property type="entry name" value="EF_Hand_1_Ca_BS"/>
</dbReference>
<feature type="binding site" evidence="6">
    <location>
        <begin position="57"/>
        <end position="64"/>
    </location>
    <ligand>
        <name>substrate</name>
    </ligand>
</feature>
<feature type="binding site" evidence="6">
    <location>
        <position position="109"/>
    </location>
    <ligand>
        <name>substrate</name>
    </ligand>
</feature>
<dbReference type="Pfam" id="PF00300">
    <property type="entry name" value="His_Phos_1"/>
    <property type="match status" value="1"/>
</dbReference>
<evidence type="ECO:0000256" key="1">
    <source>
        <dbReference type="ARBA" id="ARBA00006717"/>
    </source>
</evidence>
<dbReference type="Gene3D" id="3.40.50.1240">
    <property type="entry name" value="Phosphoglycerate mutase-like"/>
    <property type="match status" value="1"/>
</dbReference>
<feature type="active site" description="Proton donor/acceptor" evidence="5">
    <location>
        <position position="138"/>
    </location>
</feature>
<dbReference type="InParanoid" id="A0A1E7FG15"/>
<evidence type="ECO:0000256" key="6">
    <source>
        <dbReference type="PIRSR" id="PIRSR613078-2"/>
    </source>
</evidence>
<dbReference type="SUPFAM" id="SSF47473">
    <property type="entry name" value="EF-hand"/>
    <property type="match status" value="1"/>
</dbReference>
<keyword evidence="4 8" id="KW-0413">Isomerase</keyword>
<dbReference type="InterPro" id="IPR011992">
    <property type="entry name" value="EF-hand-dom_pair"/>
</dbReference>
<dbReference type="OrthoDB" id="354304at2759"/>
<dbReference type="PROSITE" id="PS00175">
    <property type="entry name" value="PG_MUTASE"/>
    <property type="match status" value="1"/>
</dbReference>
<evidence type="ECO:0000256" key="5">
    <source>
        <dbReference type="PIRSR" id="PIRSR613078-1"/>
    </source>
</evidence>
<dbReference type="AlphaFoldDB" id="A0A1E7FG15"/>
<feature type="active site" description="Tele-phosphohistidine intermediate" evidence="5">
    <location>
        <position position="58"/>
    </location>
</feature>
<dbReference type="CDD" id="cd07067">
    <property type="entry name" value="HP_PGM_like"/>
    <property type="match status" value="1"/>
</dbReference>
<evidence type="ECO:0000256" key="8">
    <source>
        <dbReference type="RuleBase" id="RU004511"/>
    </source>
</evidence>
<dbReference type="GO" id="GO:0006096">
    <property type="term" value="P:glycolytic process"/>
    <property type="evidence" value="ECO:0007669"/>
    <property type="project" value="UniProtKB-KW"/>
</dbReference>
<dbReference type="GO" id="GO:0004619">
    <property type="term" value="F:phosphoglycerate mutase activity"/>
    <property type="evidence" value="ECO:0007669"/>
    <property type="project" value="UniProtKB-EC"/>
</dbReference>
<dbReference type="PANTHER" id="PTHR11931">
    <property type="entry name" value="PHOSPHOGLYCERATE MUTASE"/>
    <property type="match status" value="1"/>
</dbReference>
<protein>
    <recommendedName>
        <fullName evidence="8">Phosphoglycerate mutase</fullName>
        <ecNumber evidence="8">5.4.2.11</ecNumber>
    </recommendedName>
</protein>
<dbReference type="Proteomes" id="UP000095751">
    <property type="component" value="Unassembled WGS sequence"/>
</dbReference>
<keyword evidence="10" id="KW-1185">Reference proteome</keyword>
<evidence type="ECO:0000313" key="9">
    <source>
        <dbReference type="EMBL" id="OEU17084.1"/>
    </source>
</evidence>
<evidence type="ECO:0000256" key="2">
    <source>
        <dbReference type="ARBA" id="ARBA00022837"/>
    </source>
</evidence>
<feature type="binding site" evidence="6">
    <location>
        <position position="149"/>
    </location>
    <ligand>
        <name>substrate</name>
    </ligand>
</feature>
<reference evidence="9 10" key="1">
    <citation type="submission" date="2016-09" db="EMBL/GenBank/DDBJ databases">
        <title>Extensive genetic diversity and differential bi-allelic expression allows diatom success in the polar Southern Ocean.</title>
        <authorList>
            <consortium name="DOE Joint Genome Institute"/>
            <person name="Mock T."/>
            <person name="Otillar R.P."/>
            <person name="Strauss J."/>
            <person name="Dupont C."/>
            <person name="Frickenhaus S."/>
            <person name="Maumus F."/>
            <person name="Mcmullan M."/>
            <person name="Sanges R."/>
            <person name="Schmutz J."/>
            <person name="Toseland A."/>
            <person name="Valas R."/>
            <person name="Veluchamy A."/>
            <person name="Ward B.J."/>
            <person name="Allen A."/>
            <person name="Barry K."/>
            <person name="Falciatore A."/>
            <person name="Ferrante M."/>
            <person name="Fortunato A.E."/>
            <person name="Gloeckner G."/>
            <person name="Gruber A."/>
            <person name="Hipkin R."/>
            <person name="Janech M."/>
            <person name="Kroth P."/>
            <person name="Leese F."/>
            <person name="Lindquist E."/>
            <person name="Lyon B.R."/>
            <person name="Martin J."/>
            <person name="Mayer C."/>
            <person name="Parker M."/>
            <person name="Quesneville H."/>
            <person name="Raymond J."/>
            <person name="Uhlig C."/>
            <person name="Valentin K.U."/>
            <person name="Worden A.Z."/>
            <person name="Armbrust E.V."/>
            <person name="Bowler C."/>
            <person name="Green B."/>
            <person name="Moulton V."/>
            <person name="Van Oosterhout C."/>
            <person name="Grigoriev I."/>
        </authorList>
    </citation>
    <scope>NUCLEOTIDE SEQUENCE [LARGE SCALE GENOMIC DNA]</scope>
    <source>
        <strain evidence="9 10">CCMP1102</strain>
    </source>
</reference>
<dbReference type="SMART" id="SM00855">
    <property type="entry name" value="PGAM"/>
    <property type="match status" value="1"/>
</dbReference>
<evidence type="ECO:0000256" key="7">
    <source>
        <dbReference type="PIRSR" id="PIRSR613078-3"/>
    </source>
</evidence>
<dbReference type="KEGG" id="fcy:FRACYDRAFT_185485"/>
<comment type="similarity">
    <text evidence="1 8">Belongs to the phosphoglycerate mutase family. BPG-dependent PGAM subfamily.</text>
</comment>
<comment type="catalytic activity">
    <reaction evidence="8">
        <text>(2R)-2-phosphoglycerate = (2R)-3-phosphoglycerate</text>
        <dbReference type="Rhea" id="RHEA:15901"/>
        <dbReference type="ChEBI" id="CHEBI:58272"/>
        <dbReference type="ChEBI" id="CHEBI:58289"/>
        <dbReference type="EC" id="5.4.2.11"/>
    </reaction>
</comment>
<dbReference type="SUPFAM" id="SSF53254">
    <property type="entry name" value="Phosphoglycerate mutase-like"/>
    <property type="match status" value="1"/>
</dbReference>
<feature type="binding site" evidence="6">
    <location>
        <begin position="138"/>
        <end position="141"/>
    </location>
    <ligand>
        <name>substrate</name>
    </ligand>
</feature>
<keyword evidence="2" id="KW-0106">Calcium</keyword>
<dbReference type="EMBL" id="KV784358">
    <property type="protein sequence ID" value="OEU17084.1"/>
    <property type="molecule type" value="Genomic_DNA"/>
</dbReference>
<dbReference type="InterPro" id="IPR001345">
    <property type="entry name" value="PG/BPGM_mutase_AS"/>
</dbReference>
<sequence>MNCTTNTVIIICRNAQKHRRRSSSIIRRVCYSSSNKTSSNNDETSQLILPSTVVLLRHGQSLWNQIPTFSGWCDVPLTDLGIEQAKDAGRLMKEKDLKFDSIYSSELKRAYESAEAVMDILGDATTSIEITKTWKLNERHYGALQGLSKNNPELTTMHGAEQMTSWRREMMATPPPMDEAHPHYNPPPAPLTESLYDCQQRVLRYWYGAIVPTMIPKERSILIAAHANTIRCLIAYLDDIPREEVSNIHIPNSVPCVYKIDPNTGKAIQHDLSPSSKSKGHWILSSENTGRLVDKLGASSECFARSVFAAWDINGDNVLSKEEIAKGLFTWKHDPNPAIDALAGKLLEELRNSNDGSYDTDGITLEKFQSITIAGIRKHNLPFFEDEELPSSES</sequence>
<evidence type="ECO:0000313" key="10">
    <source>
        <dbReference type="Proteomes" id="UP000095751"/>
    </source>
</evidence>
<dbReference type="InterPro" id="IPR013078">
    <property type="entry name" value="His_Pase_superF_clade-1"/>
</dbReference>
<organism evidence="9 10">
    <name type="scientific">Fragilariopsis cylindrus CCMP1102</name>
    <dbReference type="NCBI Taxonomy" id="635003"/>
    <lineage>
        <taxon>Eukaryota</taxon>
        <taxon>Sar</taxon>
        <taxon>Stramenopiles</taxon>
        <taxon>Ochrophyta</taxon>
        <taxon>Bacillariophyta</taxon>
        <taxon>Bacillariophyceae</taxon>
        <taxon>Bacillariophycidae</taxon>
        <taxon>Bacillariales</taxon>
        <taxon>Bacillariaceae</taxon>
        <taxon>Fragilariopsis</taxon>
    </lineage>
</organism>
<evidence type="ECO:0000256" key="4">
    <source>
        <dbReference type="ARBA" id="ARBA00023235"/>
    </source>
</evidence>
<dbReference type="EC" id="5.4.2.11" evidence="8"/>
<evidence type="ECO:0000256" key="3">
    <source>
        <dbReference type="ARBA" id="ARBA00023152"/>
    </source>
</evidence>
<dbReference type="NCBIfam" id="TIGR01258">
    <property type="entry name" value="pgm_1"/>
    <property type="match status" value="1"/>
</dbReference>